<dbReference type="SUPFAM" id="SSF53955">
    <property type="entry name" value="Lysozyme-like"/>
    <property type="match status" value="1"/>
</dbReference>
<gene>
    <name evidence="2" type="ORF">V757_02215</name>
</gene>
<keyword evidence="3" id="KW-1185">Reference proteome</keyword>
<evidence type="ECO:0000259" key="1">
    <source>
        <dbReference type="Pfam" id="PF01464"/>
    </source>
</evidence>
<proteinExistence type="predicted"/>
<dbReference type="Pfam" id="PF01464">
    <property type="entry name" value="SLT"/>
    <property type="match status" value="1"/>
</dbReference>
<reference evidence="2 3" key="1">
    <citation type="submission" date="2013-11" db="EMBL/GenBank/DDBJ databases">
        <title>Genomic analysis of Pelistega sp. HM-7.</title>
        <authorList>
            <person name="Kumbhare S.V."/>
            <person name="Shetty S.A."/>
            <person name="Sharma O."/>
            <person name="Dhotre D.P."/>
        </authorList>
    </citation>
    <scope>NUCLEOTIDE SEQUENCE [LARGE SCALE GENOMIC DNA]</scope>
    <source>
        <strain evidence="2 3">HM-7</strain>
    </source>
</reference>
<dbReference type="Gene3D" id="1.10.530.10">
    <property type="match status" value="1"/>
</dbReference>
<dbReference type="RefSeq" id="WP_023949447.1">
    <property type="nucleotide sequence ID" value="NZ_AYSV01000020.1"/>
</dbReference>
<dbReference type="OrthoDB" id="6052886at2"/>
<organism evidence="2 3">
    <name type="scientific">Pelistega indica</name>
    <dbReference type="NCBI Taxonomy" id="1414851"/>
    <lineage>
        <taxon>Bacteria</taxon>
        <taxon>Pseudomonadati</taxon>
        <taxon>Pseudomonadota</taxon>
        <taxon>Betaproteobacteria</taxon>
        <taxon>Burkholderiales</taxon>
        <taxon>Alcaligenaceae</taxon>
        <taxon>Pelistega</taxon>
    </lineage>
</organism>
<dbReference type="Proteomes" id="UP000018766">
    <property type="component" value="Unassembled WGS sequence"/>
</dbReference>
<feature type="domain" description="Transglycosylase SLT" evidence="1">
    <location>
        <begin position="25"/>
        <end position="120"/>
    </location>
</feature>
<dbReference type="AlphaFoldDB" id="V8G8M7"/>
<dbReference type="CDD" id="cd00254">
    <property type="entry name" value="LT-like"/>
    <property type="match status" value="1"/>
</dbReference>
<comment type="caution">
    <text evidence="2">The sequence shown here is derived from an EMBL/GenBank/DDBJ whole genome shotgun (WGS) entry which is preliminary data.</text>
</comment>
<sequence length="317" mass="34214">MADMNSIIQQALIDEGMAGTDRGLLAYSIFGQESGFGKNTKTSNHGTVGVGQMLPATFNSVADKGWDINDPYYNARAAARYINQLYNAAGGDLRLTAIGYYGGPGAIKAAQQGIYYKDRKNPNAPDTAQYADQVLNRMAKLAGGRAYVASVDQTDKVPSSQGNNLPDIGGSAEPQFGAVRQPAGQRARASSIAAGLTQQRRTNIPQHQTFDIAKAMQPLQEMAKDRPEIQNLFNQPTLAAPITFGGQPALAIPTSEEEKALFAQVNGKNYSERQKDNVIRAYAQIAPAHRQLMGKNLFNSNNITDLDGYLKDLVENA</sequence>
<dbReference type="InterPro" id="IPR023346">
    <property type="entry name" value="Lysozyme-like_dom_sf"/>
</dbReference>
<protein>
    <recommendedName>
        <fullName evidence="1">Transglycosylase SLT domain-containing protein</fullName>
    </recommendedName>
</protein>
<dbReference type="InterPro" id="IPR008258">
    <property type="entry name" value="Transglycosylase_SLT_dom_1"/>
</dbReference>
<evidence type="ECO:0000313" key="3">
    <source>
        <dbReference type="Proteomes" id="UP000018766"/>
    </source>
</evidence>
<accession>V8G8M7</accession>
<name>V8G8M7_9BURK</name>
<dbReference type="EMBL" id="AYSV01000020">
    <property type="protein sequence ID" value="ETD72775.1"/>
    <property type="molecule type" value="Genomic_DNA"/>
</dbReference>
<evidence type="ECO:0000313" key="2">
    <source>
        <dbReference type="EMBL" id="ETD72775.1"/>
    </source>
</evidence>